<keyword evidence="12" id="KW-1185">Reference proteome</keyword>
<dbReference type="GO" id="GO:0060271">
    <property type="term" value="P:cilium assembly"/>
    <property type="evidence" value="ECO:0007669"/>
    <property type="project" value="TreeGrafter"/>
</dbReference>
<keyword evidence="6 9" id="KW-0175">Coiled coil</keyword>
<dbReference type="OrthoDB" id="535167at2759"/>
<keyword evidence="7" id="KW-0206">Cytoskeleton</keyword>
<keyword evidence="8" id="KW-0966">Cell projection</keyword>
<evidence type="ECO:0000256" key="10">
    <source>
        <dbReference type="SAM" id="MobiDB-lite"/>
    </source>
</evidence>
<proteinExistence type="predicted"/>
<dbReference type="InterPro" id="IPR036322">
    <property type="entry name" value="WD40_repeat_dom_sf"/>
</dbReference>
<comment type="subcellular location">
    <subcellularLocation>
        <location evidence="1">Cell projection</location>
        <location evidence="1">Cilium</location>
    </subcellularLocation>
    <subcellularLocation>
        <location evidence="2">Cytoplasm</location>
        <location evidence="2">Cytoskeleton</location>
    </subcellularLocation>
</comment>
<organism evidence="11 12">
    <name type="scientific">Lasius niger</name>
    <name type="common">Black garden ant</name>
    <dbReference type="NCBI Taxonomy" id="67767"/>
    <lineage>
        <taxon>Eukaryota</taxon>
        <taxon>Metazoa</taxon>
        <taxon>Ecdysozoa</taxon>
        <taxon>Arthropoda</taxon>
        <taxon>Hexapoda</taxon>
        <taxon>Insecta</taxon>
        <taxon>Pterygota</taxon>
        <taxon>Neoptera</taxon>
        <taxon>Endopterygota</taxon>
        <taxon>Hymenoptera</taxon>
        <taxon>Apocrita</taxon>
        <taxon>Aculeata</taxon>
        <taxon>Formicoidea</taxon>
        <taxon>Formicidae</taxon>
        <taxon>Formicinae</taxon>
        <taxon>Lasius</taxon>
        <taxon>Lasius</taxon>
    </lineage>
</organism>
<keyword evidence="4" id="KW-0853">WD repeat</keyword>
<dbReference type="EMBL" id="LBMM01001446">
    <property type="protein sequence ID" value="KMQ96295.1"/>
    <property type="molecule type" value="Genomic_DNA"/>
</dbReference>
<evidence type="ECO:0000256" key="4">
    <source>
        <dbReference type="ARBA" id="ARBA00022574"/>
    </source>
</evidence>
<accession>A0A0J7NV75</accession>
<keyword evidence="3" id="KW-0963">Cytoplasm</keyword>
<feature type="region of interest" description="Disordered" evidence="10">
    <location>
        <begin position="1676"/>
        <end position="1695"/>
    </location>
</feature>
<feature type="compositionally biased region" description="Basic and acidic residues" evidence="10">
    <location>
        <begin position="1479"/>
        <end position="1522"/>
    </location>
</feature>
<feature type="compositionally biased region" description="Basic and acidic residues" evidence="10">
    <location>
        <begin position="1550"/>
        <end position="1586"/>
    </location>
</feature>
<evidence type="ECO:0000256" key="5">
    <source>
        <dbReference type="ARBA" id="ARBA00022737"/>
    </source>
</evidence>
<evidence type="ECO:0000256" key="2">
    <source>
        <dbReference type="ARBA" id="ARBA00004245"/>
    </source>
</evidence>
<feature type="non-terminal residue" evidence="11">
    <location>
        <position position="1760"/>
    </location>
</feature>
<evidence type="ECO:0000256" key="9">
    <source>
        <dbReference type="SAM" id="Coils"/>
    </source>
</evidence>
<evidence type="ECO:0000256" key="7">
    <source>
        <dbReference type="ARBA" id="ARBA00023212"/>
    </source>
</evidence>
<evidence type="ECO:0000313" key="11">
    <source>
        <dbReference type="EMBL" id="KMQ96295.1"/>
    </source>
</evidence>
<reference evidence="11 12" key="1">
    <citation type="submission" date="2015-04" db="EMBL/GenBank/DDBJ databases">
        <title>Lasius niger genome sequencing.</title>
        <authorList>
            <person name="Konorov E.A."/>
            <person name="Nikitin M.A."/>
            <person name="Kirill M.V."/>
            <person name="Chang P."/>
        </authorList>
    </citation>
    <scope>NUCLEOTIDE SEQUENCE [LARGE SCALE GENOMIC DNA]</scope>
    <source>
        <tissue evidence="11">Whole</tissue>
    </source>
</reference>
<name>A0A0J7NV75_LASNI</name>
<dbReference type="PANTHER" id="PTHR14885">
    <property type="entry name" value="CILIA- AND FLAGELLA-ASSOCIATED PROTEIN 43-RELATED"/>
    <property type="match status" value="1"/>
</dbReference>
<dbReference type="PANTHER" id="PTHR14885:SF1">
    <property type="entry name" value="CILIA- AND FLAGELLA-ASSOCIATED PROTEIN 43"/>
    <property type="match status" value="1"/>
</dbReference>
<dbReference type="Pfam" id="PF25828">
    <property type="entry name" value="CC_Cfap43"/>
    <property type="match status" value="1"/>
</dbReference>
<feature type="region of interest" description="Disordered" evidence="10">
    <location>
        <begin position="1456"/>
        <end position="1629"/>
    </location>
</feature>
<evidence type="ECO:0000256" key="6">
    <source>
        <dbReference type="ARBA" id="ARBA00023054"/>
    </source>
</evidence>
<dbReference type="GO" id="GO:0005930">
    <property type="term" value="C:axoneme"/>
    <property type="evidence" value="ECO:0007669"/>
    <property type="project" value="TreeGrafter"/>
</dbReference>
<gene>
    <name evidence="11" type="ORF">RF55_3428</name>
</gene>
<comment type="caution">
    <text evidence="11">The sequence shown here is derived from an EMBL/GenBank/DDBJ whole genome shotgun (WGS) entry which is preliminary data.</text>
</comment>
<protein>
    <submittedName>
        <fullName evidence="11">Wd repeat-containing protein c10orf79</fullName>
    </submittedName>
</protein>
<sequence>MYISLCEDHEVKLPGEAMIFDISWCPTSNHPLLVITDKDGHIYLSDYDGTDVRRVVVSQRCGICVDIEMPAVCWFREGIILRTTFCQIRYFKKEPKTNAWRKQWYVKSIYKPHILVAHPFRNDWVFYYTLEGYLMQMIFPEDGGTVPTIYRYLHYGGKYQFVDFLYPWCHHLAVTDELKELIILECYSGSEVSKVELDMEGVISAQASHPDEPLIAVISDQEKILGSHKIFSLWQFRASINARYFDGLYTSHWSIYIAGRFLIAAQKDTGNCYCIDLRRDKPWSVIAQLRTKKRLADVMLYDDEARGSLKVLALQVKYELYSAAGQEFLVYDVLYDDASLQGRLIDESRNMVTLPALFCELSHAPGGGPLLIGSPYLERQLHAVKLQREFRVATLAEATLTGHHVRLARVFADRRWIVTCAHDGLVVVRDKTIRQIVAAVPAHHRLDSGSRRAIIDPAGGTVVAIGLDGSLIAVRVHLDHGWYEEQKKKILSDYASLDPAIRSSLTRARQDFPAADERKYGSWEQWREDVQLQEEARFYAAEKAAIMRDLAALKATVTQLLDANETCPEIERLPVSVFDLNKTDRDQKLKAAKDEREDVRMELEHLCASTDRVAGWIKTTFWDPQIVFGRSIFSFHGDVEVTNYPLVEGDPYFKDHLQWAQFARDSVRSIVDDTFQPWRNYTDDQLRTELSKPVKVYREEKKRRMDMLLEDEEREIDPEELAELRAVEASLIAWNWFAGMTTHRFVEQSPYYYSQMESYGFAHVTLDDRYLMHDYGKLRAYFNELFDDMYAAKEREMSAIRERNERIRHIDSELRIMFGQSVLRVPVDPQWHPKEKVECIIQVLHQEVKAKPHVSPSQKEIFDRQALEDEQIRQLLLADDFRERALMKMMDGVLEIRWEETIKIDVRKPACMMEKQPEQYTPDDIKAVKKYEADVEVLRQERERYKRMLEADYAKISGLLQEGIEKFDAKLNDFFQLKLKIDAALNQLKLRHIRGRIRNLARIETVREDDRVKREISEKRQYETVLEEHVRRLHDIYQDMFAQHDALCAREKAMAKKLQHEFALSKVNIQLLEQQYKRRPKVSLKNVAASDLLTLAQHLVDHTKPAYLPTDCADYLKILENLDARPDGLPQSINVNHWNHLTQLRRQKINVELKIKAQQLEIAVMEQTIAVFEGKIDACKSSLDLFRSRLKKARDEWMTREQDAEVQLVFKKGQVELELQGERRDTADAILVPRNEIERVNEHIIAAGARKLDVLKRTIDFRHRILSLEWEHRCLRTRFKELEEDLHFLEDVTVTRDMRMYLKRKAKGLRDDKTTVRLEREVEIAKKSLDKALSKEMNKLENLRKKIACVKKKNAELDRTITEMNVVRWELEYQRDIAGETKQCQHMNRKMRLFKQRSDLIRKLQDNYAELLVLQIEHELLQLRTYPTLEYFDTLDDKASSPEPRTCPYLGKFTVTDVNRNQRNTRESRRGQHQQESLPIRHDGEKVRHAQERNEDRRGRKLDYEVEKRRANNEYLVHERMGRRARSNRGGNRGHKDYSLEETAATSSRRSSELEDTFRDLRERALRSKVRRSGDHSEQRNAESSRSKTRSSRAVDRLEEHASHETGYAKVDNEGGEMKDEINSRDKANRSRRYPIEDFRPDWHDADIIGRFWIAEDAWSSSSLQVQDDYFGDYLEAESPPRKRSASDTPADKGYMTYKDLLRMKRELEERERDENVPERREKRNEDDSRCSSEVTTLTVGCSTADRMEFQSDCVDDAIT</sequence>
<dbReference type="PaxDb" id="67767-A0A0J7NV75"/>
<evidence type="ECO:0000256" key="3">
    <source>
        <dbReference type="ARBA" id="ARBA00022490"/>
    </source>
</evidence>
<feature type="coiled-coil region" evidence="9">
    <location>
        <begin position="1265"/>
        <end position="1360"/>
    </location>
</feature>
<keyword evidence="5" id="KW-0677">Repeat</keyword>
<feature type="compositionally biased region" description="Basic and acidic residues" evidence="10">
    <location>
        <begin position="1611"/>
        <end position="1629"/>
    </location>
</feature>
<dbReference type="SUPFAM" id="SSF50978">
    <property type="entry name" value="WD40 repeat-like"/>
    <property type="match status" value="1"/>
</dbReference>
<evidence type="ECO:0000313" key="12">
    <source>
        <dbReference type="Proteomes" id="UP000036403"/>
    </source>
</evidence>
<dbReference type="Proteomes" id="UP000036403">
    <property type="component" value="Unassembled WGS sequence"/>
</dbReference>
<evidence type="ECO:0000256" key="8">
    <source>
        <dbReference type="ARBA" id="ARBA00023273"/>
    </source>
</evidence>
<feature type="region of interest" description="Disordered" evidence="10">
    <location>
        <begin position="1707"/>
        <end position="1736"/>
    </location>
</feature>
<feature type="compositionally biased region" description="Basic and acidic residues" evidence="10">
    <location>
        <begin position="1707"/>
        <end position="1731"/>
    </location>
</feature>
<feature type="compositionally biased region" description="Basic and acidic residues" evidence="10">
    <location>
        <begin position="1593"/>
        <end position="1604"/>
    </location>
</feature>
<evidence type="ECO:0000256" key="1">
    <source>
        <dbReference type="ARBA" id="ARBA00004138"/>
    </source>
</evidence>